<dbReference type="PANTHER" id="PTHR11903:SF37">
    <property type="entry name" value="PSI-PRODUCING OXYGENASE A"/>
    <property type="match status" value="1"/>
</dbReference>
<reference evidence="7" key="1">
    <citation type="submission" date="2016-04" db="EMBL/GenBank/DDBJ databases">
        <authorList>
            <person name="Evans L.H."/>
            <person name="Alamgir A."/>
            <person name="Owens N."/>
            <person name="Weber N.D."/>
            <person name="Virtaneva K."/>
            <person name="Barbian K."/>
            <person name="Babar A."/>
            <person name="Rosenke K."/>
        </authorList>
    </citation>
    <scope>NUCLEOTIDE SEQUENCE [LARGE SCALE GENOMIC DNA]</scope>
    <source>
        <strain evidence="7">CBS 101.48</strain>
    </source>
</reference>
<dbReference type="GO" id="GO:0051213">
    <property type="term" value="F:dioxygenase activity"/>
    <property type="evidence" value="ECO:0007669"/>
    <property type="project" value="UniProtKB-KW"/>
</dbReference>
<evidence type="ECO:0000256" key="6">
    <source>
        <dbReference type="SAM" id="MobiDB-lite"/>
    </source>
</evidence>
<dbReference type="InterPro" id="IPR010255">
    <property type="entry name" value="Haem_peroxidase_sf"/>
</dbReference>
<name>A0A163MKE0_ABSGL</name>
<dbReference type="Proteomes" id="UP000078561">
    <property type="component" value="Unassembled WGS sequence"/>
</dbReference>
<keyword evidence="2" id="KW-0223">Dioxygenase</keyword>
<dbReference type="GO" id="GO:0004601">
    <property type="term" value="F:peroxidase activity"/>
    <property type="evidence" value="ECO:0007669"/>
    <property type="project" value="InterPro"/>
</dbReference>
<keyword evidence="3" id="KW-0560">Oxidoreductase</keyword>
<feature type="binding site" description="axial binding residue" evidence="5">
    <location>
        <position position="408"/>
    </location>
    <ligand>
        <name>heme b</name>
        <dbReference type="ChEBI" id="CHEBI:60344"/>
    </ligand>
    <ligandPart>
        <name>Fe</name>
        <dbReference type="ChEBI" id="CHEBI:18248"/>
    </ligandPart>
</feature>
<keyword evidence="1 5" id="KW-0479">Metal-binding</keyword>
<feature type="compositionally biased region" description="Polar residues" evidence="6">
    <location>
        <begin position="439"/>
        <end position="456"/>
    </location>
</feature>
<evidence type="ECO:0008006" key="9">
    <source>
        <dbReference type="Google" id="ProtNLM"/>
    </source>
</evidence>
<dbReference type="OrthoDB" id="823504at2759"/>
<proteinExistence type="predicted"/>
<dbReference type="InterPro" id="IPR037120">
    <property type="entry name" value="Haem_peroxidase_sf_animal"/>
</dbReference>
<dbReference type="EMBL" id="LT554473">
    <property type="protein sequence ID" value="SAM05809.1"/>
    <property type="molecule type" value="Genomic_DNA"/>
</dbReference>
<dbReference type="SUPFAM" id="SSF48113">
    <property type="entry name" value="Heme-dependent peroxidases"/>
    <property type="match status" value="1"/>
</dbReference>
<dbReference type="STRING" id="4829.A0A163MKE0"/>
<dbReference type="AlphaFoldDB" id="A0A163MKE0"/>
<dbReference type="GO" id="GO:0006979">
    <property type="term" value="P:response to oxidative stress"/>
    <property type="evidence" value="ECO:0007669"/>
    <property type="project" value="InterPro"/>
</dbReference>
<dbReference type="GO" id="GO:0046872">
    <property type="term" value="F:metal ion binding"/>
    <property type="evidence" value="ECO:0007669"/>
    <property type="project" value="UniProtKB-KW"/>
</dbReference>
<dbReference type="GO" id="GO:0006631">
    <property type="term" value="P:fatty acid metabolic process"/>
    <property type="evidence" value="ECO:0007669"/>
    <property type="project" value="UniProtKB-ARBA"/>
</dbReference>
<evidence type="ECO:0000256" key="5">
    <source>
        <dbReference type="PIRSR" id="PIRSR619791-2"/>
    </source>
</evidence>
<dbReference type="InParanoid" id="A0A163MKE0"/>
<protein>
    <recommendedName>
        <fullName evidence="9">Heme peroxidase</fullName>
    </recommendedName>
</protein>
<evidence type="ECO:0000256" key="3">
    <source>
        <dbReference type="ARBA" id="ARBA00023002"/>
    </source>
</evidence>
<dbReference type="GO" id="GO:0020037">
    <property type="term" value="F:heme binding"/>
    <property type="evidence" value="ECO:0007669"/>
    <property type="project" value="InterPro"/>
</dbReference>
<dbReference type="PROSITE" id="PS50292">
    <property type="entry name" value="PEROXIDASE_3"/>
    <property type="match status" value="1"/>
</dbReference>
<evidence type="ECO:0000256" key="4">
    <source>
        <dbReference type="ARBA" id="ARBA00023004"/>
    </source>
</evidence>
<organism evidence="7">
    <name type="scientific">Absidia glauca</name>
    <name type="common">Pin mould</name>
    <dbReference type="NCBI Taxonomy" id="4829"/>
    <lineage>
        <taxon>Eukaryota</taxon>
        <taxon>Fungi</taxon>
        <taxon>Fungi incertae sedis</taxon>
        <taxon>Mucoromycota</taxon>
        <taxon>Mucoromycotina</taxon>
        <taxon>Mucoromycetes</taxon>
        <taxon>Mucorales</taxon>
        <taxon>Cunninghamellaceae</taxon>
        <taxon>Absidia</taxon>
    </lineage>
</organism>
<gene>
    <name evidence="7" type="primary">ABSGL_11684.1 scaffold 12318</name>
</gene>
<sequence>MTLSADNKEHWKLLHHIRLIEAESGKEGLVSTLKELVIQATQDKEDGDGKKKLSSVKPPPVYSSQPTGLAWKAQALVKDLEQMFGITPQRTNSIKEVLSLPFSQQKVLMGALVERLLTGKGAPINDRSGTLEATLGILDFLGPEKKDLVKETFDPLIEYYYSSIKKPYTNYVGHSFRTADGSYNSINFPDVGKAGNNYVRVVNSFAAANEQLPPPHLVFERLLKRPENHFTPHKNGINMLLFYLAILVTHDLFYTDPKNPRRNLTSSYLDLTDQESVRQMKNGLLKNDQWFDKRLVIQPPGVGALLILFNRNHNYIARQLLDFNENGRFTYGQGELLATEEEQDEELFQTARLVNNACFANIITHEYLRTIFGAQQESDFLFNPLAKHSSPVYGNEVSVEFNIIYRWHSAIGQQDEDWLTAVMSVLGAAFTDTKRRQHASMSTPPKQKNSDHSATGTDQSLFDSFIEPFNEHFSKATKAELEKGLPLAGAHRDLNTGLFDDADLVKLLKRGYNQVASEIGNGLNVPASLEHIEIAGIKQARALRCCYFNEFRKFMDLMPLKTFEDFSEKVEVQNALRDLYGTPDKVELYAGVMVERTLQIGLRLPYTMTRGVLSDAINLLQNDRILNQEMSPNTLTNWGYEFSQGDPEHFNRVLPRMINIHFGGAGSRDNPIFTPDQLKNLFVAPQANNA</sequence>
<keyword evidence="8" id="KW-1185">Reference proteome</keyword>
<dbReference type="Gene3D" id="1.10.640.10">
    <property type="entry name" value="Haem peroxidase domain superfamily, animal type"/>
    <property type="match status" value="1"/>
</dbReference>
<keyword evidence="4 5" id="KW-0408">Iron</keyword>
<dbReference type="InterPro" id="IPR050783">
    <property type="entry name" value="Oxylipin_biosynth_metab"/>
</dbReference>
<accession>A0A163MKE0</accession>
<keyword evidence="5" id="KW-0349">Heme</keyword>
<feature type="region of interest" description="Disordered" evidence="6">
    <location>
        <begin position="434"/>
        <end position="456"/>
    </location>
</feature>
<evidence type="ECO:0000313" key="8">
    <source>
        <dbReference type="Proteomes" id="UP000078561"/>
    </source>
</evidence>
<evidence type="ECO:0000313" key="7">
    <source>
        <dbReference type="EMBL" id="SAM05809.1"/>
    </source>
</evidence>
<dbReference type="Pfam" id="PF03098">
    <property type="entry name" value="An_peroxidase"/>
    <property type="match status" value="3"/>
</dbReference>
<evidence type="ECO:0000256" key="2">
    <source>
        <dbReference type="ARBA" id="ARBA00022964"/>
    </source>
</evidence>
<dbReference type="InterPro" id="IPR019791">
    <property type="entry name" value="Haem_peroxidase_animal"/>
</dbReference>
<dbReference type="PANTHER" id="PTHR11903">
    <property type="entry name" value="PROSTAGLANDIN G/H SYNTHASE"/>
    <property type="match status" value="1"/>
</dbReference>
<evidence type="ECO:0000256" key="1">
    <source>
        <dbReference type="ARBA" id="ARBA00022723"/>
    </source>
</evidence>